<dbReference type="AlphaFoldDB" id="A0AA94RBR4"/>
<keyword evidence="2" id="KW-1185">Reference proteome</keyword>
<evidence type="ECO:0000313" key="2">
    <source>
        <dbReference type="Proteomes" id="UP000309984"/>
    </source>
</evidence>
<organism evidence="1 2">
    <name type="scientific">Mycolicibacterium phocaicum</name>
    <dbReference type="NCBI Taxonomy" id="319706"/>
    <lineage>
        <taxon>Bacteria</taxon>
        <taxon>Bacillati</taxon>
        <taxon>Actinomycetota</taxon>
        <taxon>Actinomycetes</taxon>
        <taxon>Mycobacteriales</taxon>
        <taxon>Mycobacteriaceae</taxon>
        <taxon>Mycolicibacterium</taxon>
    </lineage>
</organism>
<dbReference type="EMBL" id="POTM01000047">
    <property type="protein sequence ID" value="TLH64824.1"/>
    <property type="molecule type" value="Genomic_DNA"/>
</dbReference>
<evidence type="ECO:0000313" key="1">
    <source>
        <dbReference type="EMBL" id="TLH64824.1"/>
    </source>
</evidence>
<sequence length="156" mass="17769">MIIENLYDAFLIAGLCDRHRQSSQRPFVYLGQNGTGLLSRRTTGELGGEHPPFQVPRLKFCVDRIHVGTAKPIEIDKDDLAQIRTNLAVQDLPRSKTMLSTDDLVVTDCPVRQKATCMCLYMVWRNMRHRTVILRLYEVTGDARNCLPFSPPPTVR</sequence>
<name>A0AA94RBR4_9MYCO</name>
<protein>
    <submittedName>
        <fullName evidence="1">Uncharacterized protein</fullName>
    </submittedName>
</protein>
<reference evidence="1 2" key="1">
    <citation type="submission" date="2018-01" db="EMBL/GenBank/DDBJ databases">
        <title>Comparative genomics of Mycobacterium mucogenicum and Mycobacterium neoaurum clade members emphasizing tRNA and non-coding RNA.</title>
        <authorList>
            <person name="Behra P.R.K."/>
            <person name="Pettersson B.M.F."/>
            <person name="Das S."/>
            <person name="Dasgupta S."/>
            <person name="Kirsebom L.A."/>
        </authorList>
    </citation>
    <scope>NUCLEOTIDE SEQUENCE [LARGE SCALE GENOMIC DNA]</scope>
    <source>
        <strain evidence="1 2">DSM 45104</strain>
    </source>
</reference>
<proteinExistence type="predicted"/>
<comment type="caution">
    <text evidence="1">The sequence shown here is derived from an EMBL/GenBank/DDBJ whole genome shotgun (WGS) entry which is preliminary data.</text>
</comment>
<accession>A0AA94RBR4</accession>
<gene>
    <name evidence="1" type="ORF">C1S79_19630</name>
</gene>
<dbReference type="Proteomes" id="UP000309984">
    <property type="component" value="Unassembled WGS sequence"/>
</dbReference>